<protein>
    <submittedName>
        <fullName evidence="2">Uncharacterized protein</fullName>
    </submittedName>
</protein>
<feature type="compositionally biased region" description="Basic residues" evidence="1">
    <location>
        <begin position="55"/>
        <end position="67"/>
    </location>
</feature>
<reference evidence="2" key="1">
    <citation type="submission" date="2025-08" db="UniProtKB">
        <authorList>
            <consortium name="Ensembl"/>
        </authorList>
    </citation>
    <scope>IDENTIFICATION</scope>
</reference>
<organism evidence="2 3">
    <name type="scientific">Oncorhynchus kisutch</name>
    <name type="common">Coho salmon</name>
    <name type="synonym">Salmo kisutch</name>
    <dbReference type="NCBI Taxonomy" id="8019"/>
    <lineage>
        <taxon>Eukaryota</taxon>
        <taxon>Metazoa</taxon>
        <taxon>Chordata</taxon>
        <taxon>Craniata</taxon>
        <taxon>Vertebrata</taxon>
        <taxon>Euteleostomi</taxon>
        <taxon>Actinopterygii</taxon>
        <taxon>Neopterygii</taxon>
        <taxon>Teleostei</taxon>
        <taxon>Protacanthopterygii</taxon>
        <taxon>Salmoniformes</taxon>
        <taxon>Salmonidae</taxon>
        <taxon>Salmoninae</taxon>
        <taxon>Oncorhynchus</taxon>
    </lineage>
</organism>
<evidence type="ECO:0000313" key="3">
    <source>
        <dbReference type="Proteomes" id="UP000694557"/>
    </source>
</evidence>
<reference evidence="2" key="2">
    <citation type="submission" date="2025-09" db="UniProtKB">
        <authorList>
            <consortium name="Ensembl"/>
        </authorList>
    </citation>
    <scope>IDENTIFICATION</scope>
</reference>
<dbReference type="Proteomes" id="UP000694557">
    <property type="component" value="Unassembled WGS sequence"/>
</dbReference>
<keyword evidence="3" id="KW-1185">Reference proteome</keyword>
<dbReference type="Ensembl" id="ENSOKIT00005123533.1">
    <property type="protein sequence ID" value="ENSOKIP00005115486.1"/>
    <property type="gene ID" value="ENSOKIG00005050071.1"/>
</dbReference>
<proteinExistence type="predicted"/>
<sequence length="95" mass="10858">NDHNDALPVFSILLYPLKDNFKSSTVCYNFTCTVPYQMGSLLSLREDTRADTHTGKRTHTDKHTHVHTHTDKTPWEFELGHHTGRKIIIIQSPSG</sequence>
<evidence type="ECO:0000313" key="2">
    <source>
        <dbReference type="Ensembl" id="ENSOKIP00005115486.1"/>
    </source>
</evidence>
<dbReference type="AlphaFoldDB" id="A0A8C7LLU7"/>
<evidence type="ECO:0000256" key="1">
    <source>
        <dbReference type="SAM" id="MobiDB-lite"/>
    </source>
</evidence>
<accession>A0A8C7LLU7</accession>
<name>A0A8C7LLU7_ONCKI</name>
<feature type="region of interest" description="Disordered" evidence="1">
    <location>
        <begin position="50"/>
        <end position="69"/>
    </location>
</feature>